<dbReference type="InterPro" id="IPR013792">
    <property type="entry name" value="RNA3'P_cycl/enolpyr_Trfase_a/b"/>
</dbReference>
<comment type="pathway">
    <text evidence="1">Metabolic intermediate biosynthesis; chorismate biosynthesis; chorismate from D-erythrose 4-phosphate and phosphoenolpyruvate: step 6/7.</text>
</comment>
<keyword evidence="7" id="KW-0963">Cytoplasm</keyword>
<dbReference type="InterPro" id="IPR023193">
    <property type="entry name" value="EPSP_synthase_CS"/>
</dbReference>
<feature type="binding site" evidence="7">
    <location>
        <position position="25"/>
    </location>
    <ligand>
        <name>3-phosphoshikimate</name>
        <dbReference type="ChEBI" id="CHEBI:145989"/>
    </ligand>
</feature>
<comment type="caution">
    <text evidence="9">The sequence shown here is derived from an EMBL/GenBank/DDBJ whole genome shotgun (WGS) entry which is preliminary data.</text>
</comment>
<sequence>MNCRVEKSEISGKIACPSNKSYTHRAIFLASLAIDKSIIKNILRSGDTNATINACKNFGVEIKDVGDDITVTSASVLKLHSNTIDAANSGTTIRIATAISALANDKIVLTGDSSLKKRPMQPLLDALESLGAKCSSSNGNPPISVSGTIKGGEVKIPGNISSQFISALMITAPKLENGLILNIQGKLVSKPYIDATITMMKKFGVEVETKTPYKKYIIPKQNYKSTTFVIPSDFSSLALLLSAAVLLGENLTIQISTGSMPQADEAIIDILEIMGVVITLDKNVIKIKSPEKLDGGKFDLSNSPDLIPAIAILALKTSKPIEIFNVEHARYKETDRIAVIARELAKLGIKVKEKKDGLVLNNSDNLTGADLNSENDHRLFMAFCIAGMYVGNCTISDPESVKISYPNFISEMKRIGCKIFLD</sequence>
<dbReference type="AlphaFoldDB" id="A0A7K4N026"/>
<evidence type="ECO:0000259" key="8">
    <source>
        <dbReference type="Pfam" id="PF00275"/>
    </source>
</evidence>
<feature type="binding site" evidence="7">
    <location>
        <position position="163"/>
    </location>
    <ligand>
        <name>3-phosphoshikimate</name>
        <dbReference type="ChEBI" id="CHEBI:145989"/>
    </ligand>
</feature>
<dbReference type="PIRSF" id="PIRSF000505">
    <property type="entry name" value="EPSPS"/>
    <property type="match status" value="1"/>
</dbReference>
<dbReference type="GO" id="GO:0005737">
    <property type="term" value="C:cytoplasm"/>
    <property type="evidence" value="ECO:0007669"/>
    <property type="project" value="UniProtKB-SubCell"/>
</dbReference>
<reference evidence="9 10" key="1">
    <citation type="journal article" date="2019" name="Environ. Microbiol.">
        <title>Genomics insights into ecotype formation of ammonia-oxidizing archaea in the deep ocean.</title>
        <authorList>
            <person name="Wang Y."/>
            <person name="Huang J.M."/>
            <person name="Cui G.J."/>
            <person name="Nunoura T."/>
            <person name="Takaki Y."/>
            <person name="Li W.L."/>
            <person name="Li J."/>
            <person name="Gao Z.M."/>
            <person name="Takai K."/>
            <person name="Zhang A.Q."/>
            <person name="Stepanauskas R."/>
        </authorList>
    </citation>
    <scope>NUCLEOTIDE SEQUENCE [LARGE SCALE GENOMIC DNA]</scope>
    <source>
        <strain evidence="9 10">D17</strain>
    </source>
</reference>
<proteinExistence type="inferred from homology"/>
<evidence type="ECO:0000256" key="6">
    <source>
        <dbReference type="ARBA" id="ARBA00044633"/>
    </source>
</evidence>
<dbReference type="EC" id="2.5.1.19" evidence="7"/>
<keyword evidence="10" id="KW-1185">Reference proteome</keyword>
<evidence type="ECO:0000256" key="2">
    <source>
        <dbReference type="ARBA" id="ARBA00009948"/>
    </source>
</evidence>
<evidence type="ECO:0000256" key="5">
    <source>
        <dbReference type="ARBA" id="ARBA00023141"/>
    </source>
</evidence>
<dbReference type="InterPro" id="IPR001986">
    <property type="entry name" value="Enolpyruvate_Tfrase_dom"/>
</dbReference>
<dbReference type="Pfam" id="PF00275">
    <property type="entry name" value="EPSP_synthase"/>
    <property type="match status" value="1"/>
</dbReference>
<protein>
    <recommendedName>
        <fullName evidence="7">3-phosphoshikimate 1-carboxyvinyltransferase</fullName>
        <ecNumber evidence="7">2.5.1.19</ecNumber>
    </recommendedName>
    <alternativeName>
        <fullName evidence="7">5-enolpyruvylshikimate-3-phosphate synthase</fullName>
        <shortName evidence="7">EPSP synthase</shortName>
        <shortName evidence="7">EPSPS</shortName>
    </alternativeName>
</protein>
<dbReference type="GO" id="GO:0003866">
    <property type="term" value="F:3-phosphoshikimate 1-carboxyvinyltransferase activity"/>
    <property type="evidence" value="ECO:0007669"/>
    <property type="project" value="UniProtKB-UniRule"/>
</dbReference>
<feature type="binding site" evidence="7">
    <location>
        <position position="336"/>
    </location>
    <ligand>
        <name>phosphoenolpyruvate</name>
        <dbReference type="ChEBI" id="CHEBI:58702"/>
    </ligand>
</feature>
<keyword evidence="4 7" id="KW-0808">Transferase</keyword>
<feature type="binding site" evidence="7">
    <location>
        <position position="163"/>
    </location>
    <ligand>
        <name>phosphoenolpyruvate</name>
        <dbReference type="ChEBI" id="CHEBI:58702"/>
    </ligand>
</feature>
<evidence type="ECO:0000313" key="9">
    <source>
        <dbReference type="EMBL" id="NWJ68693.1"/>
    </source>
</evidence>
<name>A0A7K4N026_9ARCH</name>
<gene>
    <name evidence="7 9" type="primary">aroA</name>
    <name evidence="9" type="ORF">HX834_05035</name>
</gene>
<feature type="binding site" evidence="7">
    <location>
        <position position="378"/>
    </location>
    <ligand>
        <name>phosphoenolpyruvate</name>
        <dbReference type="ChEBI" id="CHEBI:58702"/>
    </ligand>
</feature>
<feature type="binding site" evidence="7">
    <location>
        <position position="20"/>
    </location>
    <ligand>
        <name>phosphoenolpyruvate</name>
        <dbReference type="ChEBI" id="CHEBI:58702"/>
    </ligand>
</feature>
<feature type="binding site" evidence="7">
    <location>
        <position position="90"/>
    </location>
    <ligand>
        <name>phosphoenolpyruvate</name>
        <dbReference type="ChEBI" id="CHEBI:58702"/>
    </ligand>
</feature>
<comment type="subcellular location">
    <subcellularLocation>
        <location evidence="7">Cytoplasm</location>
    </subcellularLocation>
</comment>
<feature type="domain" description="Enolpyruvate transferase" evidence="8">
    <location>
        <begin position="8"/>
        <end position="411"/>
    </location>
</feature>
<dbReference type="NCBIfam" id="TIGR01356">
    <property type="entry name" value="aroA"/>
    <property type="match status" value="1"/>
</dbReference>
<evidence type="ECO:0000256" key="1">
    <source>
        <dbReference type="ARBA" id="ARBA00004811"/>
    </source>
</evidence>
<dbReference type="Proteomes" id="UP000554454">
    <property type="component" value="Unassembled WGS sequence"/>
</dbReference>
<accession>A0A7K4N026</accession>
<dbReference type="HAMAP" id="MF_00210">
    <property type="entry name" value="EPSP_synth"/>
    <property type="match status" value="1"/>
</dbReference>
<dbReference type="InterPro" id="IPR006264">
    <property type="entry name" value="EPSP_synthase"/>
</dbReference>
<feature type="binding site" evidence="7">
    <location>
        <position position="189"/>
    </location>
    <ligand>
        <name>3-phosphoshikimate</name>
        <dbReference type="ChEBI" id="CHEBI:145989"/>
    </ligand>
</feature>
<comment type="function">
    <text evidence="7">Catalyzes the transfer of the enolpyruvyl moiety of phosphoenolpyruvate (PEP) to the 5-hydroxyl of shikimate-3-phosphate (S3P) to produce enolpyruvyl shikimate-3-phosphate and inorganic phosphate.</text>
</comment>
<dbReference type="EMBL" id="JACATA010000016">
    <property type="protein sequence ID" value="NWJ68693.1"/>
    <property type="molecule type" value="Genomic_DNA"/>
</dbReference>
<keyword evidence="3 7" id="KW-0028">Amino-acid biosynthesis</keyword>
<dbReference type="SUPFAM" id="SSF55205">
    <property type="entry name" value="EPT/RTPC-like"/>
    <property type="match status" value="1"/>
</dbReference>
<comment type="similarity">
    <text evidence="2 7">Belongs to the EPSP synthase family.</text>
</comment>
<dbReference type="GO" id="GO:0009073">
    <property type="term" value="P:aromatic amino acid family biosynthetic process"/>
    <property type="evidence" value="ECO:0007669"/>
    <property type="project" value="UniProtKB-KW"/>
</dbReference>
<feature type="binding site" evidence="7">
    <location>
        <position position="162"/>
    </location>
    <ligand>
        <name>3-phosphoshikimate</name>
        <dbReference type="ChEBI" id="CHEBI:145989"/>
    </ligand>
</feature>
<keyword evidence="5 7" id="KW-0057">Aromatic amino acid biosynthesis</keyword>
<feature type="binding site" evidence="7">
    <location>
        <position position="332"/>
    </location>
    <ligand>
        <name>3-phosphoshikimate</name>
        <dbReference type="ChEBI" id="CHEBI:145989"/>
    </ligand>
</feature>
<comment type="catalytic activity">
    <reaction evidence="6">
        <text>3-phosphoshikimate + phosphoenolpyruvate = 5-O-(1-carboxyvinyl)-3-phosphoshikimate + phosphate</text>
        <dbReference type="Rhea" id="RHEA:21256"/>
        <dbReference type="ChEBI" id="CHEBI:43474"/>
        <dbReference type="ChEBI" id="CHEBI:57701"/>
        <dbReference type="ChEBI" id="CHEBI:58702"/>
        <dbReference type="ChEBI" id="CHEBI:145989"/>
        <dbReference type="EC" id="2.5.1.19"/>
    </reaction>
    <physiologicalReaction direction="left-to-right" evidence="6">
        <dbReference type="Rhea" id="RHEA:21257"/>
    </physiologicalReaction>
</comment>
<feature type="binding site" evidence="7">
    <location>
        <position position="21"/>
    </location>
    <ligand>
        <name>3-phosphoshikimate</name>
        <dbReference type="ChEBI" id="CHEBI:145989"/>
    </ligand>
</feature>
<evidence type="ECO:0000313" key="10">
    <source>
        <dbReference type="Proteomes" id="UP000554454"/>
    </source>
</evidence>
<feature type="binding site" evidence="7">
    <location>
        <position position="305"/>
    </location>
    <ligand>
        <name>3-phosphoshikimate</name>
        <dbReference type="ChEBI" id="CHEBI:145989"/>
    </ligand>
</feature>
<dbReference type="PROSITE" id="PS00104">
    <property type="entry name" value="EPSP_SYNTHASE_1"/>
    <property type="match status" value="1"/>
</dbReference>
<feature type="active site" description="Proton acceptor" evidence="7">
    <location>
        <position position="305"/>
    </location>
</feature>
<dbReference type="Gene3D" id="3.65.10.10">
    <property type="entry name" value="Enolpyruvate transferase domain"/>
    <property type="match status" value="2"/>
</dbReference>
<dbReference type="PROSITE" id="PS00885">
    <property type="entry name" value="EPSP_SYNTHASE_2"/>
    <property type="match status" value="1"/>
</dbReference>
<feature type="binding site" evidence="7">
    <location>
        <position position="118"/>
    </location>
    <ligand>
        <name>phosphoenolpyruvate</name>
        <dbReference type="ChEBI" id="CHEBI:58702"/>
    </ligand>
</feature>
<evidence type="ECO:0000256" key="7">
    <source>
        <dbReference type="HAMAP-Rule" id="MF_00210"/>
    </source>
</evidence>
<organism evidence="9 10">
    <name type="scientific">Marine Group I thaumarchaeote</name>
    <dbReference type="NCBI Taxonomy" id="2511932"/>
    <lineage>
        <taxon>Archaea</taxon>
        <taxon>Nitrososphaerota</taxon>
        <taxon>Marine Group I</taxon>
    </lineage>
</organism>
<dbReference type="CDD" id="cd01556">
    <property type="entry name" value="EPSP_synthase"/>
    <property type="match status" value="1"/>
</dbReference>
<comment type="subunit">
    <text evidence="7">Monomer.</text>
</comment>
<dbReference type="UniPathway" id="UPA00053">
    <property type="reaction ID" value="UER00089"/>
</dbReference>
<evidence type="ECO:0000256" key="3">
    <source>
        <dbReference type="ARBA" id="ARBA00022605"/>
    </source>
</evidence>
<feature type="binding site" evidence="7">
    <location>
        <position position="20"/>
    </location>
    <ligand>
        <name>3-phosphoshikimate</name>
        <dbReference type="ChEBI" id="CHEBI:145989"/>
    </ligand>
</feature>
<dbReference type="InterPro" id="IPR036968">
    <property type="entry name" value="Enolpyruvate_Tfrase_sf"/>
</dbReference>
<dbReference type="GO" id="GO:0008652">
    <property type="term" value="P:amino acid biosynthetic process"/>
    <property type="evidence" value="ECO:0007669"/>
    <property type="project" value="UniProtKB-KW"/>
</dbReference>
<dbReference type="GO" id="GO:0009423">
    <property type="term" value="P:chorismate biosynthetic process"/>
    <property type="evidence" value="ECO:0007669"/>
    <property type="project" value="UniProtKB-UniRule"/>
</dbReference>
<feature type="binding site" evidence="7">
    <location>
        <position position="161"/>
    </location>
    <ligand>
        <name>3-phosphoshikimate</name>
        <dbReference type="ChEBI" id="CHEBI:145989"/>
    </ligand>
</feature>
<evidence type="ECO:0000256" key="4">
    <source>
        <dbReference type="ARBA" id="ARBA00022679"/>
    </source>
</evidence>
<comment type="caution">
    <text evidence="7">Lacks conserved residue(s) required for the propagation of feature annotation.</text>
</comment>
<dbReference type="PANTHER" id="PTHR21090">
    <property type="entry name" value="AROM/DEHYDROQUINATE SYNTHASE"/>
    <property type="match status" value="1"/>
</dbReference>
<dbReference type="PANTHER" id="PTHR21090:SF5">
    <property type="entry name" value="PENTAFUNCTIONAL AROM POLYPEPTIDE"/>
    <property type="match status" value="1"/>
</dbReference>